<dbReference type="GO" id="GO:0008076">
    <property type="term" value="C:voltage-gated potassium channel complex"/>
    <property type="evidence" value="ECO:0007669"/>
    <property type="project" value="InterPro"/>
</dbReference>
<keyword evidence="7" id="KW-0851">Voltage-gated channel</keyword>
<keyword evidence="6" id="KW-0631">Potassium channel</keyword>
<dbReference type="InParanoid" id="A0A3P8WBJ2"/>
<dbReference type="PRINTS" id="PR01492">
    <property type="entry name" value="KV6CHANNEL"/>
</dbReference>
<dbReference type="PRINTS" id="PR01491">
    <property type="entry name" value="KVCHANNEL"/>
</dbReference>
<evidence type="ECO:0000256" key="12">
    <source>
        <dbReference type="ARBA" id="ARBA00023303"/>
    </source>
</evidence>
<feature type="transmembrane region" description="Helical" evidence="14">
    <location>
        <begin position="506"/>
        <end position="530"/>
    </location>
</feature>
<evidence type="ECO:0000256" key="3">
    <source>
        <dbReference type="ARBA" id="ARBA00022475"/>
    </source>
</evidence>
<feature type="transmembrane region" description="Helical" evidence="14">
    <location>
        <begin position="333"/>
        <end position="355"/>
    </location>
</feature>
<keyword evidence="12" id="KW-0407">Ion channel</keyword>
<dbReference type="InterPro" id="IPR011333">
    <property type="entry name" value="SKP1/BTB/POZ_sf"/>
</dbReference>
<evidence type="ECO:0000259" key="16">
    <source>
        <dbReference type="Pfam" id="PF02214"/>
    </source>
</evidence>
<evidence type="ECO:0000256" key="9">
    <source>
        <dbReference type="ARBA" id="ARBA00022989"/>
    </source>
</evidence>
<evidence type="ECO:0000256" key="11">
    <source>
        <dbReference type="ARBA" id="ARBA00023136"/>
    </source>
</evidence>
<organism evidence="17 18">
    <name type="scientific">Cynoglossus semilaevis</name>
    <name type="common">Tongue sole</name>
    <dbReference type="NCBI Taxonomy" id="244447"/>
    <lineage>
        <taxon>Eukaryota</taxon>
        <taxon>Metazoa</taxon>
        <taxon>Chordata</taxon>
        <taxon>Craniata</taxon>
        <taxon>Vertebrata</taxon>
        <taxon>Euteleostomi</taxon>
        <taxon>Actinopterygii</taxon>
        <taxon>Neopterygii</taxon>
        <taxon>Teleostei</taxon>
        <taxon>Neoteleostei</taxon>
        <taxon>Acanthomorphata</taxon>
        <taxon>Carangaria</taxon>
        <taxon>Pleuronectiformes</taxon>
        <taxon>Pleuronectoidei</taxon>
        <taxon>Cynoglossidae</taxon>
        <taxon>Cynoglossinae</taxon>
        <taxon>Cynoglossus</taxon>
    </lineage>
</organism>
<feature type="domain" description="Potassium channel tetramerisation-type BTB" evidence="16">
    <location>
        <begin position="131"/>
        <end position="228"/>
    </location>
</feature>
<proteinExistence type="predicted"/>
<feature type="domain" description="Ion transport" evidence="15">
    <location>
        <begin position="294"/>
        <end position="535"/>
    </location>
</feature>
<dbReference type="OMA" id="CAFRNIL"/>
<evidence type="ECO:0000256" key="10">
    <source>
        <dbReference type="ARBA" id="ARBA00023065"/>
    </source>
</evidence>
<evidence type="ECO:0000256" key="14">
    <source>
        <dbReference type="SAM" id="Phobius"/>
    </source>
</evidence>
<dbReference type="STRING" id="244447.ENSCSEP00000023001"/>
<dbReference type="GO" id="GO:0001508">
    <property type="term" value="P:action potential"/>
    <property type="evidence" value="ECO:0007669"/>
    <property type="project" value="TreeGrafter"/>
</dbReference>
<dbReference type="SUPFAM" id="SSF81324">
    <property type="entry name" value="Voltage-gated potassium channels"/>
    <property type="match status" value="1"/>
</dbReference>
<evidence type="ECO:0000256" key="1">
    <source>
        <dbReference type="ARBA" id="ARBA00004651"/>
    </source>
</evidence>
<dbReference type="FunCoup" id="A0A3P8WBJ2">
    <property type="interactions" value="7"/>
</dbReference>
<comment type="subcellular location">
    <subcellularLocation>
        <location evidence="1">Cell membrane</location>
        <topology evidence="1">Multi-pass membrane protein</topology>
    </subcellularLocation>
</comment>
<evidence type="ECO:0000256" key="2">
    <source>
        <dbReference type="ARBA" id="ARBA00022448"/>
    </source>
</evidence>
<dbReference type="PANTHER" id="PTHR11537:SF88">
    <property type="entry name" value="POTASSIUM VOLTAGE-GATED CHANNEL SUBFAMILY G MEMBER 1"/>
    <property type="match status" value="1"/>
</dbReference>
<dbReference type="Gene3D" id="1.10.287.70">
    <property type="match status" value="1"/>
</dbReference>
<keyword evidence="10" id="KW-0406">Ion transport</keyword>
<keyword evidence="4" id="KW-0633">Potassium transport</keyword>
<dbReference type="FunFam" id="1.20.120.350:FF:000024">
    <property type="entry name" value="Potassium voltage-gated channel subfamily G member 1"/>
    <property type="match status" value="1"/>
</dbReference>
<keyword evidence="11 14" id="KW-0472">Membrane</keyword>
<keyword evidence="8" id="KW-0630">Potassium</keyword>
<feature type="coiled-coil region" evidence="13">
    <location>
        <begin position="236"/>
        <end position="263"/>
    </location>
</feature>
<keyword evidence="5 14" id="KW-0812">Transmembrane</keyword>
<dbReference type="InterPro" id="IPR003131">
    <property type="entry name" value="T1-type_BTB"/>
</dbReference>
<dbReference type="SUPFAM" id="SSF54695">
    <property type="entry name" value="POZ domain"/>
    <property type="match status" value="1"/>
</dbReference>
<dbReference type="Gene3D" id="3.30.710.10">
    <property type="entry name" value="Potassium Channel Kv1.1, Chain A"/>
    <property type="match status" value="1"/>
</dbReference>
<dbReference type="AlphaFoldDB" id="A0A3P8WBJ2"/>
<dbReference type="GO" id="GO:0015459">
    <property type="term" value="F:potassium channel regulator activity"/>
    <property type="evidence" value="ECO:0007669"/>
    <property type="project" value="UniProtKB-ARBA"/>
</dbReference>
<dbReference type="GO" id="GO:0005251">
    <property type="term" value="F:delayed rectifier potassium channel activity"/>
    <property type="evidence" value="ECO:0007669"/>
    <property type="project" value="TreeGrafter"/>
</dbReference>
<dbReference type="InterPro" id="IPR003969">
    <property type="entry name" value="K_chnl_volt-dep_Kv6"/>
</dbReference>
<feature type="transmembrane region" description="Helical" evidence="14">
    <location>
        <begin position="295"/>
        <end position="313"/>
    </location>
</feature>
<dbReference type="GeneTree" id="ENSGT00940000159686"/>
<evidence type="ECO:0000256" key="4">
    <source>
        <dbReference type="ARBA" id="ARBA00022538"/>
    </source>
</evidence>
<keyword evidence="2" id="KW-0813">Transport</keyword>
<keyword evidence="13" id="KW-0175">Coiled coil</keyword>
<dbReference type="FunFam" id="1.10.287.70:FF:000005">
    <property type="entry name" value="potassium voltage-gated channel subfamily G member 1"/>
    <property type="match status" value="1"/>
</dbReference>
<evidence type="ECO:0000259" key="15">
    <source>
        <dbReference type="Pfam" id="PF00520"/>
    </source>
</evidence>
<evidence type="ECO:0000256" key="7">
    <source>
        <dbReference type="ARBA" id="ARBA00022882"/>
    </source>
</evidence>
<dbReference type="PRINTS" id="PR00169">
    <property type="entry name" value="KCHANNEL"/>
</dbReference>
<evidence type="ECO:0000256" key="13">
    <source>
        <dbReference type="SAM" id="Coils"/>
    </source>
</evidence>
<reference evidence="17 18" key="1">
    <citation type="journal article" date="2014" name="Nat. Genet.">
        <title>Whole-genome sequence of a flatfish provides insights into ZW sex chromosome evolution and adaptation to a benthic lifestyle.</title>
        <authorList>
            <person name="Chen S."/>
            <person name="Zhang G."/>
            <person name="Shao C."/>
            <person name="Huang Q."/>
            <person name="Liu G."/>
            <person name="Zhang P."/>
            <person name="Song W."/>
            <person name="An N."/>
            <person name="Chalopin D."/>
            <person name="Volff J.N."/>
            <person name="Hong Y."/>
            <person name="Li Q."/>
            <person name="Sha Z."/>
            <person name="Zhou H."/>
            <person name="Xie M."/>
            <person name="Yu Q."/>
            <person name="Liu Y."/>
            <person name="Xiang H."/>
            <person name="Wang N."/>
            <person name="Wu K."/>
            <person name="Yang C."/>
            <person name="Zhou Q."/>
            <person name="Liao X."/>
            <person name="Yang L."/>
            <person name="Hu Q."/>
            <person name="Zhang J."/>
            <person name="Meng L."/>
            <person name="Jin L."/>
            <person name="Tian Y."/>
            <person name="Lian J."/>
            <person name="Yang J."/>
            <person name="Miao G."/>
            <person name="Liu S."/>
            <person name="Liang Z."/>
            <person name="Yan F."/>
            <person name="Li Y."/>
            <person name="Sun B."/>
            <person name="Zhang H."/>
            <person name="Zhang J."/>
            <person name="Zhu Y."/>
            <person name="Du M."/>
            <person name="Zhao Y."/>
            <person name="Schartl M."/>
            <person name="Tang Q."/>
            <person name="Wang J."/>
        </authorList>
    </citation>
    <scope>NUCLEOTIDE SEQUENCE</scope>
</reference>
<name>A0A3P8WBJ2_CYNSE</name>
<evidence type="ECO:0000313" key="17">
    <source>
        <dbReference type="Ensembl" id="ENSCSEP00000023001.1"/>
    </source>
</evidence>
<dbReference type="Pfam" id="PF00520">
    <property type="entry name" value="Ion_trans"/>
    <property type="match status" value="1"/>
</dbReference>
<sequence length="584" mass="66341">MGNTEQSILGYVVVYRIQVYSVDKSFQKYNNKGNFTAAPTVIHITVRVCRCWTELRDVSAAVKMTLLAGDGSDYDYSALSCSSDTSLNRPPLQEEEAQKGAFYKRAQPVPETRSGHDAAPLSSSRKLHAIINVGGLRYQLPWTTLEDFPLSRLGQLHLCSSFDEIMSICDDYDVAHNEYFFDRSPCAFRTILTFLRAGKLRSLREMCALSFREELLYWGVPEENLEWCCRRRLLQCVEEFEAMERAEEEEEELLEDLMDSESGDREQVAESRVSRCMGKLRDMVERPHSGLPGKIFACLSVLFVTITAINLSISTMPAMREEEEAGTCSQMCYNIFIVETVCVAWFSLEFTLRFIQDRRKLVFLRQPLNLIDVVAILPYYITLMVDSTSKGEKRLGSGSSYLDKVGLVLRVLRALRILYVMRLARHSLGLRTLGLTARRCTREFGLLLLFLCVAIALYSPLLYLIENEMAATQEFTSIPATYWWAVITMTTVGYGDMVPRSIPGQVVALSSILSGILLMAFPVTSIFHTFSRSYVELKQEQQRLLQRRTHFLLRSRMAGLGSNLSLESDMLFPIGSSDPRDLDD</sequence>
<evidence type="ECO:0000256" key="8">
    <source>
        <dbReference type="ARBA" id="ARBA00022958"/>
    </source>
</evidence>
<evidence type="ECO:0000313" key="18">
    <source>
        <dbReference type="Proteomes" id="UP000265120"/>
    </source>
</evidence>
<dbReference type="InterPro" id="IPR005821">
    <property type="entry name" value="Ion_trans_dom"/>
</dbReference>
<feature type="transmembrane region" description="Helical" evidence="14">
    <location>
        <begin position="477"/>
        <end position="494"/>
    </location>
</feature>
<reference evidence="17" key="3">
    <citation type="submission" date="2025-09" db="UniProtKB">
        <authorList>
            <consortium name="Ensembl"/>
        </authorList>
    </citation>
    <scope>IDENTIFICATION</scope>
</reference>
<dbReference type="CDD" id="cd18421">
    <property type="entry name" value="BTB_POZ_KCNG1_2"/>
    <property type="match status" value="1"/>
</dbReference>
<dbReference type="PANTHER" id="PTHR11537">
    <property type="entry name" value="VOLTAGE-GATED POTASSIUM CHANNEL"/>
    <property type="match status" value="1"/>
</dbReference>
<dbReference type="InterPro" id="IPR028325">
    <property type="entry name" value="VG_K_chnl"/>
</dbReference>
<accession>A0A3P8WBJ2</accession>
<dbReference type="FunFam" id="3.30.710.10:FF:000019">
    <property type="entry name" value="Potassium voltage-gated channel, subfamily G, member 1"/>
    <property type="match status" value="1"/>
</dbReference>
<dbReference type="InterPro" id="IPR027359">
    <property type="entry name" value="Volt_channel_dom_sf"/>
</dbReference>
<evidence type="ECO:0000256" key="5">
    <source>
        <dbReference type="ARBA" id="ARBA00022692"/>
    </source>
</evidence>
<dbReference type="Pfam" id="PF02214">
    <property type="entry name" value="BTB_2"/>
    <property type="match status" value="1"/>
</dbReference>
<keyword evidence="9 14" id="KW-1133">Transmembrane helix</keyword>
<keyword evidence="3" id="KW-1003">Cell membrane</keyword>
<keyword evidence="18" id="KW-1185">Reference proteome</keyword>
<reference evidence="17" key="2">
    <citation type="submission" date="2025-08" db="UniProtKB">
        <authorList>
            <consortium name="Ensembl"/>
        </authorList>
    </citation>
    <scope>IDENTIFICATION</scope>
</reference>
<dbReference type="Ensembl" id="ENSCSET00000023296.1">
    <property type="protein sequence ID" value="ENSCSEP00000023001.1"/>
    <property type="gene ID" value="ENSCSEG00000014663.1"/>
</dbReference>
<dbReference type="Proteomes" id="UP000265120">
    <property type="component" value="Chromosome 10"/>
</dbReference>
<protein>
    <submittedName>
        <fullName evidence="17">Potassium voltage-gated channel, subfamily G, member 1</fullName>
    </submittedName>
</protein>
<evidence type="ECO:0000256" key="6">
    <source>
        <dbReference type="ARBA" id="ARBA00022826"/>
    </source>
</evidence>
<feature type="transmembrane region" description="Helical" evidence="14">
    <location>
        <begin position="444"/>
        <end position="465"/>
    </location>
</feature>
<dbReference type="InterPro" id="IPR003968">
    <property type="entry name" value="K_chnl_volt-dep_Kv"/>
</dbReference>
<dbReference type="Gene3D" id="1.20.120.350">
    <property type="entry name" value="Voltage-gated potassium channels. Chain C"/>
    <property type="match status" value="1"/>
</dbReference>
<dbReference type="GO" id="GO:0051260">
    <property type="term" value="P:protein homooligomerization"/>
    <property type="evidence" value="ECO:0007669"/>
    <property type="project" value="InterPro"/>
</dbReference>